<keyword evidence="5" id="KW-0677">Repeat</keyword>
<dbReference type="InterPro" id="IPR003347">
    <property type="entry name" value="JmjC_dom"/>
</dbReference>
<keyword evidence="6" id="KW-0560">Oxidoreductase</keyword>
<sequence>MKLKDYVSYINVQHDEDPLYVFDQKFGEVAPSLLKDYCVPHLFQEDYFDIIDTDKRPSYRWLIIGPQRSGASWHVDPALTSAWNTLLCGRKRWALYPPGKVPLGVTVHVSEEDGDVNIDTPSSLQWWLDFYPLLADEDKPIECTQLPGETIYVPSGWWHCVLNLETTIVVTQNFVNSNNFEFVCLDMVPGYRHKGVCRVGLLALDEDSYENVIQDMSYNGENLSYTESSRKEKRAKTHKDVDGVIDERTMPDATRSYNLWKDGFSYDITFLSSFLDKDRDHYSSLWSSGNSIGQRELREWLYKLWIQKPKMRELIWKGSCIALNADKWLERLSKICAFHNLPPPTDDERLPVGSGSNPLNVSIFLRFKQRVLLQACSCQLLDMLKMMVSLNPKEFAPPIWKVKCTACNGITGIYVTRVQPVPSNEVSHLFSVRPRNNEIAVGTWARVKSGHYKGDIAQAVIEAGLIGPLVILLQNAEFDIKKEAAWAISNATSGGTHEQIKYLVSQGCIKPLCELLICPDPRIITVCLEGLENILKVGEVEKNIGNTGDVNIYAQMIDDAEGLEKIESLQSHDNNEIYEKAVKILETYWLEDGEDDQILPSSDGVQPGFSFASNELPVPSGGFNFS</sequence>
<dbReference type="Gene3D" id="1.25.10.10">
    <property type="entry name" value="Leucine-rich Repeat Variant"/>
    <property type="match status" value="1"/>
</dbReference>
<dbReference type="SUPFAM" id="SSF51197">
    <property type="entry name" value="Clavaminate synthase-like"/>
    <property type="match status" value="1"/>
</dbReference>
<dbReference type="Pfam" id="PF00514">
    <property type="entry name" value="Arm"/>
    <property type="match status" value="2"/>
</dbReference>
<protein>
    <recommendedName>
        <fullName evidence="9">JmjC domain-containing protein</fullName>
    </recommendedName>
</protein>
<feature type="domain" description="JmjC" evidence="9">
    <location>
        <begin position="28"/>
        <end position="191"/>
    </location>
</feature>
<evidence type="ECO:0000313" key="10">
    <source>
        <dbReference type="EMBL" id="KAK7273481.1"/>
    </source>
</evidence>
<dbReference type="InterPro" id="IPR032413">
    <property type="entry name" value="Arm_3"/>
</dbReference>
<accession>A0AAN9FFI3</accession>
<evidence type="ECO:0000256" key="3">
    <source>
        <dbReference type="ARBA" id="ARBA00006801"/>
    </source>
</evidence>
<dbReference type="GO" id="GO:0005634">
    <property type="term" value="C:nucleus"/>
    <property type="evidence" value="ECO:0007669"/>
    <property type="project" value="UniProtKB-SubCell"/>
</dbReference>
<dbReference type="Gene3D" id="2.60.120.650">
    <property type="entry name" value="Cupin"/>
    <property type="match status" value="1"/>
</dbReference>
<dbReference type="GO" id="GO:0005737">
    <property type="term" value="C:cytoplasm"/>
    <property type="evidence" value="ECO:0007669"/>
    <property type="project" value="TreeGrafter"/>
</dbReference>
<dbReference type="AlphaFoldDB" id="A0AAN9FFI3"/>
<dbReference type="PROSITE" id="PS51184">
    <property type="entry name" value="JMJC"/>
    <property type="match status" value="1"/>
</dbReference>
<dbReference type="InterPro" id="IPR016024">
    <property type="entry name" value="ARM-type_fold"/>
</dbReference>
<dbReference type="InterPro" id="IPR011989">
    <property type="entry name" value="ARM-like"/>
</dbReference>
<dbReference type="Pfam" id="PF02373">
    <property type="entry name" value="JmjC"/>
    <property type="match status" value="1"/>
</dbReference>
<evidence type="ECO:0000256" key="2">
    <source>
        <dbReference type="ARBA" id="ARBA00004123"/>
    </source>
</evidence>
<dbReference type="InterPro" id="IPR050910">
    <property type="entry name" value="JMJD6_ArgDemeth/LysHydrox"/>
</dbReference>
<keyword evidence="4" id="KW-0479">Metal-binding</keyword>
<dbReference type="GO" id="GO:0046872">
    <property type="term" value="F:metal ion binding"/>
    <property type="evidence" value="ECO:0007669"/>
    <property type="project" value="UniProtKB-KW"/>
</dbReference>
<name>A0AAN9FFI3_CROPI</name>
<dbReference type="Pfam" id="PF16186">
    <property type="entry name" value="Arm_3"/>
    <property type="match status" value="1"/>
</dbReference>
<dbReference type="GO" id="GO:0016491">
    <property type="term" value="F:oxidoreductase activity"/>
    <property type="evidence" value="ECO:0007669"/>
    <property type="project" value="UniProtKB-KW"/>
</dbReference>
<dbReference type="FunFam" id="2.60.120.650:FF:000045">
    <property type="entry name" value="F-box protein At1g78280"/>
    <property type="match status" value="1"/>
</dbReference>
<dbReference type="EMBL" id="JAYWIO010000003">
    <property type="protein sequence ID" value="KAK7273481.1"/>
    <property type="molecule type" value="Genomic_DNA"/>
</dbReference>
<reference evidence="10 11" key="1">
    <citation type="submission" date="2024-01" db="EMBL/GenBank/DDBJ databases">
        <title>The genomes of 5 underutilized Papilionoideae crops provide insights into root nodulation and disease resistanc.</title>
        <authorList>
            <person name="Yuan L."/>
        </authorList>
    </citation>
    <scope>NUCLEOTIDE SEQUENCE [LARGE SCALE GENOMIC DNA]</scope>
    <source>
        <strain evidence="10">ZHUSHIDOU_FW_LH</strain>
        <tissue evidence="10">Leaf</tissue>
    </source>
</reference>
<evidence type="ECO:0000256" key="5">
    <source>
        <dbReference type="ARBA" id="ARBA00022737"/>
    </source>
</evidence>
<dbReference type="SMART" id="SM00558">
    <property type="entry name" value="JmjC"/>
    <property type="match status" value="1"/>
</dbReference>
<keyword evidence="7" id="KW-0408">Iron</keyword>
<comment type="cofactor">
    <cofactor evidence="1">
        <name>Fe(2+)</name>
        <dbReference type="ChEBI" id="CHEBI:29033"/>
    </cofactor>
</comment>
<evidence type="ECO:0000313" key="11">
    <source>
        <dbReference type="Proteomes" id="UP001372338"/>
    </source>
</evidence>
<evidence type="ECO:0000256" key="4">
    <source>
        <dbReference type="ARBA" id="ARBA00022723"/>
    </source>
</evidence>
<comment type="subcellular location">
    <subcellularLocation>
        <location evidence="2">Nucleus</location>
    </subcellularLocation>
</comment>
<gene>
    <name evidence="10" type="ORF">RIF29_14532</name>
</gene>
<comment type="caution">
    <text evidence="10">The sequence shown here is derived from an EMBL/GenBank/DDBJ whole genome shotgun (WGS) entry which is preliminary data.</text>
</comment>
<evidence type="ECO:0000256" key="1">
    <source>
        <dbReference type="ARBA" id="ARBA00001954"/>
    </source>
</evidence>
<dbReference type="Proteomes" id="UP001372338">
    <property type="component" value="Unassembled WGS sequence"/>
</dbReference>
<dbReference type="SMART" id="SM00185">
    <property type="entry name" value="ARM"/>
    <property type="match status" value="2"/>
</dbReference>
<dbReference type="SUPFAM" id="SSF48371">
    <property type="entry name" value="ARM repeat"/>
    <property type="match status" value="1"/>
</dbReference>
<organism evidence="10 11">
    <name type="scientific">Crotalaria pallida</name>
    <name type="common">Smooth rattlebox</name>
    <name type="synonym">Crotalaria striata</name>
    <dbReference type="NCBI Taxonomy" id="3830"/>
    <lineage>
        <taxon>Eukaryota</taxon>
        <taxon>Viridiplantae</taxon>
        <taxon>Streptophyta</taxon>
        <taxon>Embryophyta</taxon>
        <taxon>Tracheophyta</taxon>
        <taxon>Spermatophyta</taxon>
        <taxon>Magnoliopsida</taxon>
        <taxon>eudicotyledons</taxon>
        <taxon>Gunneridae</taxon>
        <taxon>Pentapetalae</taxon>
        <taxon>rosids</taxon>
        <taxon>fabids</taxon>
        <taxon>Fabales</taxon>
        <taxon>Fabaceae</taxon>
        <taxon>Papilionoideae</taxon>
        <taxon>50 kb inversion clade</taxon>
        <taxon>genistoids sensu lato</taxon>
        <taxon>core genistoids</taxon>
        <taxon>Crotalarieae</taxon>
        <taxon>Crotalaria</taxon>
    </lineage>
</organism>
<keyword evidence="11" id="KW-1185">Reference proteome</keyword>
<proteinExistence type="inferred from homology"/>
<evidence type="ECO:0000256" key="8">
    <source>
        <dbReference type="ARBA" id="ARBA00023242"/>
    </source>
</evidence>
<evidence type="ECO:0000256" key="7">
    <source>
        <dbReference type="ARBA" id="ARBA00023004"/>
    </source>
</evidence>
<keyword evidence="8" id="KW-0539">Nucleus</keyword>
<evidence type="ECO:0000259" key="9">
    <source>
        <dbReference type="PROSITE" id="PS51184"/>
    </source>
</evidence>
<comment type="similarity">
    <text evidence="3">Belongs to the JARID1 histone demethylase family.</text>
</comment>
<dbReference type="InterPro" id="IPR000225">
    <property type="entry name" value="Armadillo"/>
</dbReference>
<dbReference type="PANTHER" id="PTHR12480:SF35">
    <property type="entry name" value="TRANSCRIPTION FACTOR JUMONJI, JMJC DOMAIN-CONTAINING PROTEIN"/>
    <property type="match status" value="1"/>
</dbReference>
<dbReference type="PANTHER" id="PTHR12480">
    <property type="entry name" value="ARGININE DEMETHYLASE AND LYSYL-HYDROXYLASE JMJD"/>
    <property type="match status" value="1"/>
</dbReference>
<evidence type="ECO:0000256" key="6">
    <source>
        <dbReference type="ARBA" id="ARBA00023002"/>
    </source>
</evidence>